<dbReference type="Gene3D" id="3.90.1150.200">
    <property type="match status" value="1"/>
</dbReference>
<accession>A0A1N6FNS9</accession>
<evidence type="ECO:0000259" key="2">
    <source>
        <dbReference type="Pfam" id="PF08818"/>
    </source>
</evidence>
<feature type="domain" description="YdhG-like" evidence="2">
    <location>
        <begin position="48"/>
        <end position="140"/>
    </location>
</feature>
<protein>
    <recommendedName>
        <fullName evidence="2">YdhG-like domain-containing protein</fullName>
    </recommendedName>
</protein>
<keyword evidence="1" id="KW-1133">Transmembrane helix</keyword>
<keyword evidence="1" id="KW-0812">Transmembrane</keyword>
<dbReference type="Pfam" id="PF08818">
    <property type="entry name" value="DUF1801"/>
    <property type="match status" value="1"/>
</dbReference>
<keyword evidence="4" id="KW-1185">Reference proteome</keyword>
<gene>
    <name evidence="3" type="ORF">SAMN04488055_2324</name>
</gene>
<proteinExistence type="predicted"/>
<sequence length="144" mass="16470">MTYLSPVIVAIALFLCWNDGVCLWYIKPINMSQEVTDYIKKLQPWQIKVCETLRKTVKSIIPDVEERLQYGKPHYLKNGHYAAVIHAAKDKVSFMLFNATELPEIKGFFKSMSGPERKTATITEGQEVDYKQLGDLLKKASKSL</sequence>
<dbReference type="SUPFAM" id="SSF159888">
    <property type="entry name" value="YdhG-like"/>
    <property type="match status" value="1"/>
</dbReference>
<evidence type="ECO:0000256" key="1">
    <source>
        <dbReference type="SAM" id="Phobius"/>
    </source>
</evidence>
<dbReference type="AlphaFoldDB" id="A0A1N6FNS9"/>
<dbReference type="Proteomes" id="UP000185003">
    <property type="component" value="Unassembled WGS sequence"/>
</dbReference>
<dbReference type="EMBL" id="FSRA01000001">
    <property type="protein sequence ID" value="SIN96904.1"/>
    <property type="molecule type" value="Genomic_DNA"/>
</dbReference>
<name>A0A1N6FNS9_9BACT</name>
<evidence type="ECO:0000313" key="4">
    <source>
        <dbReference type="Proteomes" id="UP000185003"/>
    </source>
</evidence>
<dbReference type="InterPro" id="IPR014922">
    <property type="entry name" value="YdhG-like"/>
</dbReference>
<reference evidence="3 4" key="1">
    <citation type="submission" date="2016-11" db="EMBL/GenBank/DDBJ databases">
        <authorList>
            <person name="Jaros S."/>
            <person name="Januszkiewicz K."/>
            <person name="Wedrychowicz H."/>
        </authorList>
    </citation>
    <scope>NUCLEOTIDE SEQUENCE [LARGE SCALE GENOMIC DNA]</scope>
    <source>
        <strain evidence="3 4">DSM 24787</strain>
    </source>
</reference>
<dbReference type="STRING" id="536979.SAMN04488055_2324"/>
<feature type="transmembrane region" description="Helical" evidence="1">
    <location>
        <begin position="6"/>
        <end position="26"/>
    </location>
</feature>
<organism evidence="3 4">
    <name type="scientific">Chitinophaga niabensis</name>
    <dbReference type="NCBI Taxonomy" id="536979"/>
    <lineage>
        <taxon>Bacteria</taxon>
        <taxon>Pseudomonadati</taxon>
        <taxon>Bacteroidota</taxon>
        <taxon>Chitinophagia</taxon>
        <taxon>Chitinophagales</taxon>
        <taxon>Chitinophagaceae</taxon>
        <taxon>Chitinophaga</taxon>
    </lineage>
</organism>
<evidence type="ECO:0000313" key="3">
    <source>
        <dbReference type="EMBL" id="SIN96904.1"/>
    </source>
</evidence>
<keyword evidence="1" id="KW-0472">Membrane</keyword>